<protein>
    <recommendedName>
        <fullName evidence="3">DUF1308 domain-containing protein</fullName>
    </recommendedName>
</protein>
<evidence type="ECO:0008006" key="3">
    <source>
        <dbReference type="Google" id="ProtNLM"/>
    </source>
</evidence>
<reference evidence="1 2" key="1">
    <citation type="submission" date="2021-08" db="EMBL/GenBank/DDBJ databases">
        <title>Draft Genome Sequence of Phanerochaete sordida strain YK-624.</title>
        <authorList>
            <person name="Mori T."/>
            <person name="Dohra H."/>
            <person name="Suzuki T."/>
            <person name="Kawagishi H."/>
            <person name="Hirai H."/>
        </authorList>
    </citation>
    <scope>NUCLEOTIDE SEQUENCE [LARGE SCALE GENOMIC DNA]</scope>
    <source>
        <strain evidence="1 2">YK-624</strain>
    </source>
</reference>
<gene>
    <name evidence="1" type="ORF">PsYK624_093250</name>
</gene>
<keyword evidence="2" id="KW-1185">Reference proteome</keyword>
<evidence type="ECO:0000313" key="2">
    <source>
        <dbReference type="Proteomes" id="UP000703269"/>
    </source>
</evidence>
<evidence type="ECO:0000313" key="1">
    <source>
        <dbReference type="EMBL" id="GJE93166.1"/>
    </source>
</evidence>
<proteinExistence type="predicted"/>
<dbReference type="OrthoDB" id="14527at2759"/>
<dbReference type="Proteomes" id="UP000703269">
    <property type="component" value="Unassembled WGS sequence"/>
</dbReference>
<organism evidence="1 2">
    <name type="scientific">Phanerochaete sordida</name>
    <dbReference type="NCBI Taxonomy" id="48140"/>
    <lineage>
        <taxon>Eukaryota</taxon>
        <taxon>Fungi</taxon>
        <taxon>Dikarya</taxon>
        <taxon>Basidiomycota</taxon>
        <taxon>Agaricomycotina</taxon>
        <taxon>Agaricomycetes</taxon>
        <taxon>Polyporales</taxon>
        <taxon>Phanerochaetaceae</taxon>
        <taxon>Phanerochaete</taxon>
    </lineage>
</organism>
<dbReference type="PANTHER" id="PTHR13379">
    <property type="entry name" value="UNCHARACTERIZED DUF1308"/>
    <property type="match status" value="1"/>
</dbReference>
<accession>A0A9P3GE82</accession>
<dbReference type="PANTHER" id="PTHR13379:SF0">
    <property type="entry name" value="UPF0415 PROTEIN C7ORF25"/>
    <property type="match status" value="1"/>
</dbReference>
<name>A0A9P3GE82_9APHY</name>
<sequence length="581" mass="63771">MANFGPIPPKPPLIDSSFDASTDDVQRRDAVRGMRTLKDSVKRDLDVLEKFLANPECARLPALSTNAPYLISVWKEVITAPPPVTAIWSTFSETGKVLHPRKRGLPKEVGVKVDVVADGGRCWVRVNTTKNSRMLAEFREIDSYLTDSDEDEDETDLGPSLAQTVFDNSILRMGRSLLAAAHENPVPGTNDIPEVTLRLTRLDPSPHDPKDHDDRIARTIEELRAMGIDVQLGEREDGLLCEPPDDTAHRPHISYPTTHINLDLSILIALVSDLTHAALPSSLEDADARFTPGAEYVEWKKKRIAMLKNDAVSPADSEIGESTETDFVKRPSRALVTQVLQEMNKGLLDDMSERLAAAAGPIEFWTTPEAKERCLQIVGKIGGPKERRRAEALFSDDAAAAELAYWDGSRFSRGFVPLLPIHLLPPGQPDDIQQPPTHADSGRSLSPFFRALARTCRDILRDETMPHPKSTPSPVGADHAAADTDEIQRATVTRANPRLTAHTVQSLLWGAVRGWTTLTANKTSIKALLKEMKAARNGALWDRSDGIVDAASTGQDVEDAAIWMVDPRSLAEGMRADFGAS</sequence>
<dbReference type="EMBL" id="BPQB01000030">
    <property type="protein sequence ID" value="GJE93166.1"/>
    <property type="molecule type" value="Genomic_DNA"/>
</dbReference>
<dbReference type="AlphaFoldDB" id="A0A9P3GE82"/>
<comment type="caution">
    <text evidence="1">The sequence shown here is derived from an EMBL/GenBank/DDBJ whole genome shotgun (WGS) entry which is preliminary data.</text>
</comment>